<keyword evidence="1" id="KW-1133">Transmembrane helix</keyword>
<reference evidence="2" key="2">
    <citation type="submission" date="2009-08" db="EMBL/GenBank/DDBJ databases">
        <authorList>
            <person name="Shrivastava S."/>
            <person name="Brinkac L.M."/>
            <person name="Dodson R.J."/>
            <person name="Harkins D.M."/>
            <person name="Durkin A.S."/>
            <person name="Sutton G."/>
        </authorList>
    </citation>
    <scope>NUCLEOTIDE SEQUENCE</scope>
    <source>
        <strain evidence="2">Eklund 17B</strain>
    </source>
</reference>
<dbReference type="KEGG" id="cbk:CLL_A2746"/>
<keyword evidence="1" id="KW-0472">Membrane</keyword>
<dbReference type="PATRIC" id="fig|935198.13.peg.2707"/>
<proteinExistence type="predicted"/>
<reference evidence="2" key="1">
    <citation type="submission" date="2009-06" db="EMBL/GenBank/DDBJ databases">
        <authorList>
            <consortium name="US DOE Joint Genome Institute (JGI-PGF)"/>
            <person name="Lucas S."/>
            <person name="Copeland A."/>
            <person name="Lapidus A."/>
            <person name="Glavina del Rio T."/>
            <person name="Dalin E."/>
            <person name="Tice H."/>
            <person name="Bruce D."/>
            <person name="Goodwin L."/>
            <person name="Pitluck S."/>
            <person name="Kyrpides N."/>
            <person name="Mavromatis K."/>
            <person name="Ivanova N."/>
            <person name="Saunders E."/>
            <person name="Brettin T."/>
            <person name="Detter J.C."/>
            <person name="Han C."/>
            <person name="Larimer F."/>
            <person name="Land M."/>
            <person name="Hauser L."/>
            <person name="Markowitz V."/>
            <person name="Cheng J.-F."/>
            <person name="Hugenholtz P."/>
            <person name="Woyke T."/>
            <person name="Wu D."/>
            <person name="Gronow S."/>
            <person name="Klenk H.-P."/>
            <person name="Eisen J.A."/>
        </authorList>
    </citation>
    <scope>NUCLEOTIDE SEQUENCE</scope>
    <source>
        <strain evidence="2">Eklund 17B</strain>
    </source>
</reference>
<sequence>MSIWQQIGALILFLLIMVEITDILLIPHNINSIAESLKEISESLKDKDK</sequence>
<accession>B2TNX7</accession>
<dbReference type="HOGENOM" id="CLU_3133992_0_0_9"/>
<dbReference type="EMBL" id="CP001056">
    <property type="protein sequence ID" value="ACD22712.1"/>
    <property type="molecule type" value="Genomic_DNA"/>
</dbReference>
<gene>
    <name evidence="2" type="ordered locus">CLL_A2746</name>
</gene>
<protein>
    <submittedName>
        <fullName evidence="2">Uncharacterized protein</fullName>
    </submittedName>
</protein>
<feature type="transmembrane region" description="Helical" evidence="1">
    <location>
        <begin position="6"/>
        <end position="26"/>
    </location>
</feature>
<organism evidence="2">
    <name type="scientific">Clostridium botulinum (strain Eklund 17B / Type B)</name>
    <dbReference type="NCBI Taxonomy" id="935198"/>
    <lineage>
        <taxon>Bacteria</taxon>
        <taxon>Bacillati</taxon>
        <taxon>Bacillota</taxon>
        <taxon>Clostridia</taxon>
        <taxon>Eubacteriales</taxon>
        <taxon>Clostridiaceae</taxon>
        <taxon>Clostridium</taxon>
    </lineage>
</organism>
<evidence type="ECO:0000313" key="2">
    <source>
        <dbReference type="EMBL" id="ACD22712.1"/>
    </source>
</evidence>
<name>B2TNX7_CLOBB</name>
<keyword evidence="1" id="KW-0812">Transmembrane</keyword>
<dbReference type="AlphaFoldDB" id="B2TNX7"/>
<evidence type="ECO:0000256" key="1">
    <source>
        <dbReference type="SAM" id="Phobius"/>
    </source>
</evidence>
<accession>U4P8A6</accession>